<dbReference type="InterPro" id="IPR029063">
    <property type="entry name" value="SAM-dependent_MTases_sf"/>
</dbReference>
<dbReference type="SUPFAM" id="SSF53335">
    <property type="entry name" value="S-adenosyl-L-methionine-dependent methyltransferases"/>
    <property type="match status" value="1"/>
</dbReference>
<dbReference type="InterPro" id="IPR041698">
    <property type="entry name" value="Methyltransf_25"/>
</dbReference>
<accession>A0AAU2GUG5</accession>
<keyword evidence="2" id="KW-0808">Transferase</keyword>
<evidence type="ECO:0000259" key="1">
    <source>
        <dbReference type="Pfam" id="PF13649"/>
    </source>
</evidence>
<dbReference type="EMBL" id="CP108253">
    <property type="protein sequence ID" value="WTU39477.1"/>
    <property type="molecule type" value="Genomic_DNA"/>
</dbReference>
<keyword evidence="2" id="KW-0489">Methyltransferase</keyword>
<dbReference type="CDD" id="cd02440">
    <property type="entry name" value="AdoMet_MTases"/>
    <property type="match status" value="1"/>
</dbReference>
<feature type="domain" description="Methyltransferase" evidence="1">
    <location>
        <begin position="54"/>
        <end position="146"/>
    </location>
</feature>
<dbReference type="AlphaFoldDB" id="A0AAU2GUG5"/>
<evidence type="ECO:0000313" key="2">
    <source>
        <dbReference type="EMBL" id="WTU39477.1"/>
    </source>
</evidence>
<dbReference type="GO" id="GO:0008168">
    <property type="term" value="F:methyltransferase activity"/>
    <property type="evidence" value="ECO:0007669"/>
    <property type="project" value="UniProtKB-KW"/>
</dbReference>
<sequence length="241" mass="25690">MSVTSRYKDAWEGFWNEAPDETGAVFWDAEPALTAGPHLALFEPHLADLALPMVDLGCGNGTQARFLADRYDTVVGVDLSPAAVERARSQDPDGRVRFDQLDATDEKAVQKLHARLGDANVYVRGVLHQCEPADRRPLADAVATLVGTQGRAFLVELAEAAKPVLMGLAQDPAGAPPKLRPVFAHGLTPGEVADAAVPALLGAAGLTVVARGELPLTTTEYRPDGTRIALPSKWWVVGRAE</sequence>
<proteinExistence type="predicted"/>
<reference evidence="2" key="1">
    <citation type="submission" date="2022-10" db="EMBL/GenBank/DDBJ databases">
        <title>The complete genomes of actinobacterial strains from the NBC collection.</title>
        <authorList>
            <person name="Joergensen T.S."/>
            <person name="Alvarez Arevalo M."/>
            <person name="Sterndorff E.B."/>
            <person name="Faurdal D."/>
            <person name="Vuksanovic O."/>
            <person name="Mourched A.-S."/>
            <person name="Charusanti P."/>
            <person name="Shaw S."/>
            <person name="Blin K."/>
            <person name="Weber T."/>
        </authorList>
    </citation>
    <scope>NUCLEOTIDE SEQUENCE</scope>
    <source>
        <strain evidence="2">NBC_00060</strain>
    </source>
</reference>
<protein>
    <submittedName>
        <fullName evidence="2">Class I SAM-dependent methyltransferase</fullName>
    </submittedName>
</protein>
<dbReference type="Gene3D" id="3.40.50.150">
    <property type="entry name" value="Vaccinia Virus protein VP39"/>
    <property type="match status" value="1"/>
</dbReference>
<dbReference type="GO" id="GO:0032259">
    <property type="term" value="P:methylation"/>
    <property type="evidence" value="ECO:0007669"/>
    <property type="project" value="UniProtKB-KW"/>
</dbReference>
<organism evidence="2">
    <name type="scientific">Streptomyces sp. NBC_00060</name>
    <dbReference type="NCBI Taxonomy" id="2975636"/>
    <lineage>
        <taxon>Bacteria</taxon>
        <taxon>Bacillati</taxon>
        <taxon>Actinomycetota</taxon>
        <taxon>Actinomycetes</taxon>
        <taxon>Kitasatosporales</taxon>
        <taxon>Streptomycetaceae</taxon>
        <taxon>Streptomyces</taxon>
    </lineage>
</organism>
<dbReference type="Pfam" id="PF13649">
    <property type="entry name" value="Methyltransf_25"/>
    <property type="match status" value="1"/>
</dbReference>
<gene>
    <name evidence="2" type="ORF">OHV25_07775</name>
</gene>
<name>A0AAU2GUG5_9ACTN</name>